<dbReference type="SUPFAM" id="SSF50104">
    <property type="entry name" value="Translation proteins SH3-like domain"/>
    <property type="match status" value="1"/>
</dbReference>
<dbReference type="InterPro" id="IPR006645">
    <property type="entry name" value="NGN-like_dom"/>
</dbReference>
<keyword evidence="2" id="KW-0805">Transcription regulation</keyword>
<dbReference type="InterPro" id="IPR036735">
    <property type="entry name" value="NGN_dom_sf"/>
</dbReference>
<comment type="caution">
    <text evidence="5">The sequence shown here is derived from an EMBL/GenBank/DDBJ whole genome shotgun (WGS) entry which is preliminary data.</text>
</comment>
<feature type="domain" description="NusG-like N-terminal" evidence="4">
    <location>
        <begin position="1"/>
        <end position="93"/>
    </location>
</feature>
<evidence type="ECO:0000256" key="1">
    <source>
        <dbReference type="ARBA" id="ARBA00022814"/>
    </source>
</evidence>
<name>A0A4Y8AX34_9FLAO</name>
<protein>
    <submittedName>
        <fullName evidence="5">UpxY family transcription antiterminator</fullName>
    </submittedName>
</protein>
<dbReference type="PANTHER" id="PTHR30265">
    <property type="entry name" value="RHO-INTERACTING TRANSCRIPTION TERMINATION FACTOR NUSG"/>
    <property type="match status" value="1"/>
</dbReference>
<dbReference type="GO" id="GO:0006354">
    <property type="term" value="P:DNA-templated transcription elongation"/>
    <property type="evidence" value="ECO:0007669"/>
    <property type="project" value="InterPro"/>
</dbReference>
<dbReference type="AlphaFoldDB" id="A0A4Y8AX34"/>
<keyword evidence="1" id="KW-0889">Transcription antitermination</keyword>
<proteinExistence type="predicted"/>
<organism evidence="5 6">
    <name type="scientific">Gramella jeungdoensis</name>
    <dbReference type="NCBI Taxonomy" id="708091"/>
    <lineage>
        <taxon>Bacteria</taxon>
        <taxon>Pseudomonadati</taxon>
        <taxon>Bacteroidota</taxon>
        <taxon>Flavobacteriia</taxon>
        <taxon>Flavobacteriales</taxon>
        <taxon>Flavobacteriaceae</taxon>
        <taxon>Christiangramia</taxon>
    </lineage>
</organism>
<dbReference type="InterPro" id="IPR008991">
    <property type="entry name" value="Translation_prot_SH3-like_sf"/>
</dbReference>
<dbReference type="RefSeq" id="WP_134247041.1">
    <property type="nucleotide sequence ID" value="NZ_SNQI01000001.1"/>
</dbReference>
<gene>
    <name evidence="5" type="ORF">E2488_04075</name>
</gene>
<dbReference type="SUPFAM" id="SSF82679">
    <property type="entry name" value="N-utilization substance G protein NusG, N-terminal domain"/>
    <property type="match status" value="1"/>
</dbReference>
<dbReference type="OrthoDB" id="9796143at2"/>
<dbReference type="NCBIfam" id="NF033644">
    <property type="entry name" value="antiterm_UpxY"/>
    <property type="match status" value="1"/>
</dbReference>
<evidence type="ECO:0000313" key="5">
    <source>
        <dbReference type="EMBL" id="TEW77033.1"/>
    </source>
</evidence>
<keyword evidence="3" id="KW-0804">Transcription</keyword>
<reference evidence="5 6" key="1">
    <citation type="journal article" date="2011" name="J. Microbiol.">
        <title>Gramella jeungdoensis sp. nov., isolated from a solar saltern in Korea.</title>
        <authorList>
            <person name="Joung Y."/>
            <person name="Kim H."/>
            <person name="Jang T."/>
            <person name="Ahn T.S."/>
            <person name="Joh K."/>
        </authorList>
    </citation>
    <scope>NUCLEOTIDE SEQUENCE [LARGE SCALE GENOMIC DNA]</scope>
    <source>
        <strain evidence="5 6">KCTC 23123</strain>
    </source>
</reference>
<evidence type="ECO:0000259" key="4">
    <source>
        <dbReference type="Pfam" id="PF02357"/>
    </source>
</evidence>
<dbReference type="EMBL" id="SNQI01000001">
    <property type="protein sequence ID" value="TEW77033.1"/>
    <property type="molecule type" value="Genomic_DNA"/>
</dbReference>
<keyword evidence="6" id="KW-1185">Reference proteome</keyword>
<accession>A0A4Y8AX34</accession>
<dbReference type="Proteomes" id="UP000298517">
    <property type="component" value="Unassembled WGS sequence"/>
</dbReference>
<evidence type="ECO:0000256" key="3">
    <source>
        <dbReference type="ARBA" id="ARBA00023163"/>
    </source>
</evidence>
<evidence type="ECO:0000256" key="2">
    <source>
        <dbReference type="ARBA" id="ARBA00023015"/>
    </source>
</evidence>
<dbReference type="PANTHER" id="PTHR30265:SF4">
    <property type="entry name" value="KOW MOTIF FAMILY PROTEIN, EXPRESSED"/>
    <property type="match status" value="1"/>
</dbReference>
<evidence type="ECO:0000313" key="6">
    <source>
        <dbReference type="Proteomes" id="UP000298517"/>
    </source>
</evidence>
<sequence>MYWFVLTVKRKNEIKTASLLEDNGFKVYCPTFTSVKKWSDRKKKVIKPLIGSYIFIKIKEKDRAKVFEIPGVLKYLFYMGVPAKVPNKEITILKDFLTEGTSIPLIETIKPGDNHLITNGPFKGKNGVVQEVGNNRLQVVLTELGMKVTLTNNN</sequence>
<dbReference type="Gene3D" id="3.30.70.940">
    <property type="entry name" value="NusG, N-terminal domain"/>
    <property type="match status" value="1"/>
</dbReference>
<dbReference type="Pfam" id="PF02357">
    <property type="entry name" value="NusG"/>
    <property type="match status" value="1"/>
</dbReference>
<dbReference type="CDD" id="cd09895">
    <property type="entry name" value="NGN_SP_UpxY"/>
    <property type="match status" value="1"/>
</dbReference>
<dbReference type="GO" id="GO:0031564">
    <property type="term" value="P:transcription antitermination"/>
    <property type="evidence" value="ECO:0007669"/>
    <property type="project" value="UniProtKB-KW"/>
</dbReference>
<dbReference type="InterPro" id="IPR043425">
    <property type="entry name" value="NusG-like"/>
</dbReference>